<sequence length="548" mass="58916">MPAQLFNLSSVFHGIAEAIPDVPLLTWRGRQYRYRDVDTRADGIAHYLASVGMGCHRERADLATHESGQDHLALYLLNGNEYVESMIGAYRARVAPFNCSYRYIEAELVHMLSDSRATGIVYHARFAPVLAAVRDQLPDLRVLIQVADESSNDLLPGAVDYESIVTTAAPAEPLPTPQGEDLYLLYTGGTTGMPKGVMWRQHDIFVSSMGGRPFGSEQPYESIDAIADVARQAAGGVASMLLAPLIHGAAQWAMFNLMTMGGRLVLPDTVDTLQPAEVLRLVEKEKVINIPVVGDAMARPIVDEIERGDYDLSSLSMISNGGAAVSHGVRERLRAAVPGIFILDVMGSSEGGLQMSAAADADDAPTFAPQSDTAVLSDDLDRILAPGEGEGWLARRSLVPLGYLGDPDKTARTFPTIDGVRWSVPGDRAVIRDQGHLQMLGRSSSTINSGGEKVFAEEVERAVLTHPDVTDAVVVGRPSERWGSEVVAIITTAAGTDPSHSELVAACRQHIAGYKVPKGFIRAESLVRSPAGKIDLRWAKSVAAANDS</sequence>
<reference evidence="3 4" key="1">
    <citation type="journal article" date="2019" name="Int. J. Syst. Evol. Microbiol.">
        <title>The Global Catalogue of Microorganisms (GCM) 10K type strain sequencing project: providing services to taxonomists for standard genome sequencing and annotation.</title>
        <authorList>
            <consortium name="The Broad Institute Genomics Platform"/>
            <consortium name="The Broad Institute Genome Sequencing Center for Infectious Disease"/>
            <person name="Wu L."/>
            <person name="Ma J."/>
        </authorList>
    </citation>
    <scope>NUCLEOTIDE SEQUENCE [LARGE SCALE GENOMIC DNA]</scope>
    <source>
        <strain evidence="3 4">JCM 14234</strain>
    </source>
</reference>
<dbReference type="Gene3D" id="3.40.50.12780">
    <property type="entry name" value="N-terminal domain of ligase-like"/>
    <property type="match status" value="1"/>
</dbReference>
<gene>
    <name evidence="3" type="ORF">GCM10010528_04600</name>
</gene>
<comment type="caution">
    <text evidence="3">The sequence shown here is derived from an EMBL/GenBank/DDBJ whole genome shotgun (WGS) entry which is preliminary data.</text>
</comment>
<evidence type="ECO:0000313" key="4">
    <source>
        <dbReference type="Proteomes" id="UP001501035"/>
    </source>
</evidence>
<dbReference type="Pfam" id="PF13193">
    <property type="entry name" value="AMP-binding_C"/>
    <property type="match status" value="1"/>
</dbReference>
<dbReference type="Pfam" id="PF00501">
    <property type="entry name" value="AMP-binding"/>
    <property type="match status" value="1"/>
</dbReference>
<organism evidence="3 4">
    <name type="scientific">Gordonia defluvii</name>
    <dbReference type="NCBI Taxonomy" id="283718"/>
    <lineage>
        <taxon>Bacteria</taxon>
        <taxon>Bacillati</taxon>
        <taxon>Actinomycetota</taxon>
        <taxon>Actinomycetes</taxon>
        <taxon>Mycobacteriales</taxon>
        <taxon>Gordoniaceae</taxon>
        <taxon>Gordonia</taxon>
    </lineage>
</organism>
<dbReference type="EMBL" id="BAAAVS010000005">
    <property type="protein sequence ID" value="GAA3025859.1"/>
    <property type="molecule type" value="Genomic_DNA"/>
</dbReference>
<feature type="domain" description="AMP-binding enzyme C-terminal" evidence="2">
    <location>
        <begin position="458"/>
        <end position="533"/>
    </location>
</feature>
<dbReference type="NCBIfam" id="NF005863">
    <property type="entry name" value="PRK07798.1"/>
    <property type="match status" value="1"/>
</dbReference>
<keyword evidence="4" id="KW-1185">Reference proteome</keyword>
<proteinExistence type="predicted"/>
<dbReference type="RefSeq" id="WP_290706435.1">
    <property type="nucleotide sequence ID" value="NZ_BAAAVS010000005.1"/>
</dbReference>
<dbReference type="InterPro" id="IPR045851">
    <property type="entry name" value="AMP-bd_C_sf"/>
</dbReference>
<name>A0ABN3YCU6_9ACTN</name>
<dbReference type="PANTHER" id="PTHR43767">
    <property type="entry name" value="LONG-CHAIN-FATTY-ACID--COA LIGASE"/>
    <property type="match status" value="1"/>
</dbReference>
<dbReference type="InterPro" id="IPR000873">
    <property type="entry name" value="AMP-dep_synth/lig_dom"/>
</dbReference>
<dbReference type="Gene3D" id="3.30.300.30">
    <property type="match status" value="1"/>
</dbReference>
<feature type="domain" description="AMP-dependent synthetase/ligase" evidence="1">
    <location>
        <begin position="16"/>
        <end position="391"/>
    </location>
</feature>
<protein>
    <submittedName>
        <fullName evidence="3">Acyl-CoA synthetase</fullName>
    </submittedName>
</protein>
<dbReference type="InterPro" id="IPR025110">
    <property type="entry name" value="AMP-bd_C"/>
</dbReference>
<dbReference type="InterPro" id="IPR042099">
    <property type="entry name" value="ANL_N_sf"/>
</dbReference>
<dbReference type="InterPro" id="IPR020845">
    <property type="entry name" value="AMP-binding_CS"/>
</dbReference>
<accession>A0ABN3YCU6</accession>
<dbReference type="PANTHER" id="PTHR43767:SF1">
    <property type="entry name" value="NONRIBOSOMAL PEPTIDE SYNTHASE PES1 (EUROFUNG)-RELATED"/>
    <property type="match status" value="1"/>
</dbReference>
<dbReference type="SUPFAM" id="SSF56801">
    <property type="entry name" value="Acetyl-CoA synthetase-like"/>
    <property type="match status" value="1"/>
</dbReference>
<evidence type="ECO:0000259" key="2">
    <source>
        <dbReference type="Pfam" id="PF13193"/>
    </source>
</evidence>
<evidence type="ECO:0000313" key="3">
    <source>
        <dbReference type="EMBL" id="GAA3025859.1"/>
    </source>
</evidence>
<dbReference type="Proteomes" id="UP001501035">
    <property type="component" value="Unassembled WGS sequence"/>
</dbReference>
<dbReference type="InterPro" id="IPR050237">
    <property type="entry name" value="ATP-dep_AMP-bd_enzyme"/>
</dbReference>
<evidence type="ECO:0000259" key="1">
    <source>
        <dbReference type="Pfam" id="PF00501"/>
    </source>
</evidence>
<dbReference type="PROSITE" id="PS00455">
    <property type="entry name" value="AMP_BINDING"/>
    <property type="match status" value="1"/>
</dbReference>